<dbReference type="KEGG" id="eus:EUTSA_v10015181mg"/>
<dbReference type="Proteomes" id="UP000030689">
    <property type="component" value="Unassembled WGS sequence"/>
</dbReference>
<dbReference type="EMBL" id="KI517464">
    <property type="protein sequence ID" value="ESQ42691.1"/>
    <property type="molecule type" value="Genomic_DNA"/>
</dbReference>
<dbReference type="AlphaFoldDB" id="V4NA64"/>
<gene>
    <name evidence="1" type="ORF">EUTSA_v10015181mg</name>
</gene>
<evidence type="ECO:0000313" key="1">
    <source>
        <dbReference type="EMBL" id="ESQ42691.1"/>
    </source>
</evidence>
<protein>
    <submittedName>
        <fullName evidence="1">Uncharacterized protein</fullName>
    </submittedName>
</protein>
<proteinExistence type="predicted"/>
<keyword evidence="2" id="KW-1185">Reference proteome</keyword>
<dbReference type="Gramene" id="ESQ42691">
    <property type="protein sequence ID" value="ESQ42691"/>
    <property type="gene ID" value="EUTSA_v10015181mg"/>
</dbReference>
<name>V4NA64_EUTSA</name>
<organism evidence="1 2">
    <name type="scientific">Eutrema salsugineum</name>
    <name type="common">Saltwater cress</name>
    <name type="synonym">Sisymbrium salsugineum</name>
    <dbReference type="NCBI Taxonomy" id="72664"/>
    <lineage>
        <taxon>Eukaryota</taxon>
        <taxon>Viridiplantae</taxon>
        <taxon>Streptophyta</taxon>
        <taxon>Embryophyta</taxon>
        <taxon>Tracheophyta</taxon>
        <taxon>Spermatophyta</taxon>
        <taxon>Magnoliopsida</taxon>
        <taxon>eudicotyledons</taxon>
        <taxon>Gunneridae</taxon>
        <taxon>Pentapetalae</taxon>
        <taxon>rosids</taxon>
        <taxon>malvids</taxon>
        <taxon>Brassicales</taxon>
        <taxon>Brassicaceae</taxon>
        <taxon>Eutremeae</taxon>
        <taxon>Eutrema</taxon>
    </lineage>
</organism>
<accession>V4NA64</accession>
<sequence length="76" mass="9164">MKSCFKSTKKVHVVYQIKKFCILEKYLYLLFQVNNKVITQSLIASITNKTFNAKIIWHEQRLKTTENHRMIFQNLE</sequence>
<reference evidence="1 2" key="1">
    <citation type="journal article" date="2013" name="Front. Plant Sci.">
        <title>The Reference Genome of the Halophytic Plant Eutrema salsugineum.</title>
        <authorList>
            <person name="Yang R."/>
            <person name="Jarvis D.E."/>
            <person name="Chen H."/>
            <person name="Beilstein M.A."/>
            <person name="Grimwood J."/>
            <person name="Jenkins J."/>
            <person name="Shu S."/>
            <person name="Prochnik S."/>
            <person name="Xin M."/>
            <person name="Ma C."/>
            <person name="Schmutz J."/>
            <person name="Wing R.A."/>
            <person name="Mitchell-Olds T."/>
            <person name="Schumaker K.S."/>
            <person name="Wang X."/>
        </authorList>
    </citation>
    <scope>NUCLEOTIDE SEQUENCE [LARGE SCALE GENOMIC DNA]</scope>
</reference>
<evidence type="ECO:0000313" key="2">
    <source>
        <dbReference type="Proteomes" id="UP000030689"/>
    </source>
</evidence>